<sequence>MVIAGGVTAAAAVPTDDAVPRLVQGTVVSYSEEGPAIAFVEDGGDGQPRTYPLNSRFWVDRNGAQRTDDTPACLQPDISTPRRVELTFLDVTGSRSHNFGNFPYLLSVHCLD</sequence>
<dbReference type="AlphaFoldDB" id="A0A7Z1AXC3"/>
<organism evidence="1 2">
    <name type="scientific">Actinophytocola xinjiangensis</name>
    <dbReference type="NCBI Taxonomy" id="485602"/>
    <lineage>
        <taxon>Bacteria</taxon>
        <taxon>Bacillati</taxon>
        <taxon>Actinomycetota</taxon>
        <taxon>Actinomycetes</taxon>
        <taxon>Pseudonocardiales</taxon>
        <taxon>Pseudonocardiaceae</taxon>
    </lineage>
</organism>
<name>A0A7Z1AXC3_9PSEU</name>
<protein>
    <submittedName>
        <fullName evidence="1">Uncharacterized protein</fullName>
    </submittedName>
</protein>
<proteinExistence type="predicted"/>
<keyword evidence="2" id="KW-1185">Reference proteome</keyword>
<dbReference type="EMBL" id="MSIF01000010">
    <property type="protein sequence ID" value="OLF09013.1"/>
    <property type="molecule type" value="Genomic_DNA"/>
</dbReference>
<dbReference type="Proteomes" id="UP000185696">
    <property type="component" value="Unassembled WGS sequence"/>
</dbReference>
<comment type="caution">
    <text evidence="1">The sequence shown here is derived from an EMBL/GenBank/DDBJ whole genome shotgun (WGS) entry which is preliminary data.</text>
</comment>
<evidence type="ECO:0000313" key="2">
    <source>
        <dbReference type="Proteomes" id="UP000185696"/>
    </source>
</evidence>
<evidence type="ECO:0000313" key="1">
    <source>
        <dbReference type="EMBL" id="OLF09013.1"/>
    </source>
</evidence>
<reference evidence="1 2" key="1">
    <citation type="submission" date="2016-12" db="EMBL/GenBank/DDBJ databases">
        <title>The draft genome sequence of Actinophytocola xinjiangensis.</title>
        <authorList>
            <person name="Wang W."/>
            <person name="Yuan L."/>
        </authorList>
    </citation>
    <scope>NUCLEOTIDE SEQUENCE [LARGE SCALE GENOMIC DNA]</scope>
    <source>
        <strain evidence="1 2">CGMCC 4.4663</strain>
    </source>
</reference>
<gene>
    <name evidence="1" type="ORF">BLA60_20705</name>
</gene>
<accession>A0A7Z1AXC3</accession>